<name>A0A1A8WIP0_PLAOA</name>
<evidence type="ECO:0000313" key="2">
    <source>
        <dbReference type="Proteomes" id="UP000078546"/>
    </source>
</evidence>
<accession>A0A1A8WIP0</accession>
<dbReference type="GO" id="GO:0072546">
    <property type="term" value="C:EMC complex"/>
    <property type="evidence" value="ECO:0007669"/>
    <property type="project" value="InterPro"/>
</dbReference>
<evidence type="ECO:0008006" key="3">
    <source>
        <dbReference type="Google" id="ProtNLM"/>
    </source>
</evidence>
<organism evidence="1 2">
    <name type="scientific">Plasmodium ovale curtisi</name>
    <dbReference type="NCBI Taxonomy" id="864141"/>
    <lineage>
        <taxon>Eukaryota</taxon>
        <taxon>Sar</taxon>
        <taxon>Alveolata</taxon>
        <taxon>Apicomplexa</taxon>
        <taxon>Aconoidasida</taxon>
        <taxon>Haemosporida</taxon>
        <taxon>Plasmodiidae</taxon>
        <taxon>Plasmodium</taxon>
        <taxon>Plasmodium (Plasmodium)</taxon>
    </lineage>
</organism>
<dbReference type="EMBL" id="FLQV01000399">
    <property type="protein sequence ID" value="SBS92003.1"/>
    <property type="molecule type" value="Genomic_DNA"/>
</dbReference>
<dbReference type="Pfam" id="PF03665">
    <property type="entry name" value="UPF0172"/>
    <property type="match status" value="1"/>
</dbReference>
<reference evidence="2" key="1">
    <citation type="submission" date="2016-05" db="EMBL/GenBank/DDBJ databases">
        <authorList>
            <person name="Naeem Raeece"/>
        </authorList>
    </citation>
    <scope>NUCLEOTIDE SEQUENCE [LARGE SCALE GENOMIC DNA]</scope>
</reference>
<dbReference type="AlphaFoldDB" id="A0A1A8WIP0"/>
<evidence type="ECO:0000313" key="1">
    <source>
        <dbReference type="EMBL" id="SBS92003.1"/>
    </source>
</evidence>
<proteinExistence type="predicted"/>
<dbReference type="Gene3D" id="3.40.140.10">
    <property type="entry name" value="Cytidine Deaminase, domain 2"/>
    <property type="match status" value="1"/>
</dbReference>
<dbReference type="InterPro" id="IPR005366">
    <property type="entry name" value="EMC8/9"/>
</dbReference>
<sequence>MKGPEITIDDIAYAKIFMHALKHSYDDVCGILIGKYCDGDKGGKKCVINNSVPLFHTHMLSPFLNLAFTLVENHYKDKEERIVGYYHISADDSKNVDIKKIKVCELVSEKLVKNYEDALICLVQMSRMQFEEGNCMFMQEDSGQWGNVDVEISLQNREFLKKNISNKGYLNIHDFDDHLNCINYDFMNPNLFNNVHTLLFDYLDFCVDGFISFLLFLVGSNVDNCHVVLHNVDTRKASMDGESARKCNYHMVIMISFWGKTMEGNIRRSDLLGINGSLPLCFAK</sequence>
<dbReference type="Proteomes" id="UP000078546">
    <property type="component" value="Unassembled WGS sequence"/>
</dbReference>
<dbReference type="CDD" id="cd08060">
    <property type="entry name" value="MPN_UPF0172"/>
    <property type="match status" value="1"/>
</dbReference>
<gene>
    <name evidence="1" type="ORF">POVCU1_021660</name>
</gene>
<dbReference type="PANTHER" id="PTHR12941">
    <property type="entry name" value="ER MEMBRANE PROTEIN COMPLEX"/>
    <property type="match status" value="1"/>
</dbReference>
<protein>
    <recommendedName>
        <fullName evidence="3">MPN domain-containing protein</fullName>
    </recommendedName>
</protein>
<dbReference type="PANTHER" id="PTHR12941:SF10">
    <property type="entry name" value="ER MEMBRANE PROTEIN COMPLEX SUBUNIT 8_9 HOMOLOG"/>
    <property type="match status" value="1"/>
</dbReference>